<proteinExistence type="predicted"/>
<dbReference type="Proteomes" id="UP000076321">
    <property type="component" value="Unassembled WGS sequence"/>
</dbReference>
<accession>A0A154MQX9</accession>
<evidence type="ECO:0000256" key="2">
    <source>
        <dbReference type="SAM" id="Phobius"/>
    </source>
</evidence>
<dbReference type="EMBL" id="LOBU02000031">
    <property type="protein sequence ID" value="OKA03454.1"/>
    <property type="molecule type" value="Genomic_DNA"/>
</dbReference>
<feature type="transmembrane region" description="Helical" evidence="2">
    <location>
        <begin position="157"/>
        <end position="178"/>
    </location>
</feature>
<evidence type="ECO:0000256" key="1">
    <source>
        <dbReference type="SAM" id="MobiDB-lite"/>
    </source>
</evidence>
<reference evidence="4 6" key="2">
    <citation type="submission" date="2016-11" db="EMBL/GenBank/DDBJ databases">
        <title>Genome sequencing of Amycolatopsis regifaucium.</title>
        <authorList>
            <person name="Mayilraj S."/>
            <person name="Kaur N."/>
        </authorList>
    </citation>
    <scope>NUCLEOTIDE SEQUENCE [LARGE SCALE GENOMIC DNA]</scope>
    <source>
        <strain evidence="4 6">GY080</strain>
    </source>
</reference>
<keyword evidence="2" id="KW-0472">Membrane</keyword>
<feature type="compositionally biased region" description="Basic and acidic residues" evidence="1">
    <location>
        <begin position="330"/>
        <end position="368"/>
    </location>
</feature>
<name>A0A154MQX9_9PSEU</name>
<organism evidence="3 5">
    <name type="scientific">Amycolatopsis regifaucium</name>
    <dbReference type="NCBI Taxonomy" id="546365"/>
    <lineage>
        <taxon>Bacteria</taxon>
        <taxon>Bacillati</taxon>
        <taxon>Actinomycetota</taxon>
        <taxon>Actinomycetes</taxon>
        <taxon>Pseudonocardiales</taxon>
        <taxon>Pseudonocardiaceae</taxon>
        <taxon>Amycolatopsis</taxon>
    </lineage>
</organism>
<keyword evidence="6" id="KW-1185">Reference proteome</keyword>
<dbReference type="EMBL" id="LQCI01000007">
    <property type="protein sequence ID" value="KZB86510.1"/>
    <property type="molecule type" value="Genomic_DNA"/>
</dbReference>
<feature type="transmembrane region" description="Helical" evidence="2">
    <location>
        <begin position="95"/>
        <end position="116"/>
    </location>
</feature>
<evidence type="ECO:0000313" key="3">
    <source>
        <dbReference type="EMBL" id="KZB86510.1"/>
    </source>
</evidence>
<feature type="transmembrane region" description="Helical" evidence="2">
    <location>
        <begin position="224"/>
        <end position="243"/>
    </location>
</feature>
<sequence length="377" mass="39422">MPGIDGRGHLAEFVPDPSTPLDDLANSVHASAFDLVKQVLNGLGEQGNINPAAPGFLTQYAAAAGLGLVVMAFAAIFAVVHSLRRGGRDDLRESLFKYLPLAVFLIVFSPAIGVLISNVGNAATEGITGWGAATIGQSGARVEQLAGITADKLPGGAFVGLLVSMLIVLGALGVFLILAVEKIGLPVAGIVAGVGWGMLVHPVWRPKARWAPGLWLGLSFAEPLLFLLLAAAFGAFGAFGAAGGDLSGVPGLIQLCLLAVALVLSSAVPFMLLRRLPATRTGGTARSSTRAPTPVGVRESVVVSLERGPALPISSFERNPAQSHSIEQAYEQRQRERRNSQRDRGQAERRQNVPEAPGHLEAETHTEKISSPIRGRA</sequence>
<keyword evidence="2" id="KW-1133">Transmembrane helix</keyword>
<reference evidence="3 5" key="1">
    <citation type="submission" date="2015-12" db="EMBL/GenBank/DDBJ databases">
        <title>Amycolatopsis regifaucium genome sequencing and assembly.</title>
        <authorList>
            <person name="Mayilraj S."/>
        </authorList>
    </citation>
    <scope>NUCLEOTIDE SEQUENCE [LARGE SCALE GENOMIC DNA]</scope>
    <source>
        <strain evidence="3 5">GY080</strain>
    </source>
</reference>
<feature type="region of interest" description="Disordered" evidence="1">
    <location>
        <begin position="313"/>
        <end position="377"/>
    </location>
</feature>
<feature type="transmembrane region" description="Helical" evidence="2">
    <location>
        <begin position="255"/>
        <end position="273"/>
    </location>
</feature>
<dbReference type="OrthoDB" id="4513213at2"/>
<evidence type="ECO:0000313" key="5">
    <source>
        <dbReference type="Proteomes" id="UP000076321"/>
    </source>
</evidence>
<dbReference type="Proteomes" id="UP000186883">
    <property type="component" value="Unassembled WGS sequence"/>
</dbReference>
<feature type="transmembrane region" description="Helical" evidence="2">
    <location>
        <begin position="60"/>
        <end position="83"/>
    </location>
</feature>
<feature type="compositionally biased region" description="Polar residues" evidence="1">
    <location>
        <begin position="316"/>
        <end position="326"/>
    </location>
</feature>
<protein>
    <submittedName>
        <fullName evidence="3">Uncharacterized protein</fullName>
    </submittedName>
</protein>
<dbReference type="RefSeq" id="WP_061989986.1">
    <property type="nucleotide sequence ID" value="NZ_FOPQ01000016.1"/>
</dbReference>
<feature type="transmembrane region" description="Helical" evidence="2">
    <location>
        <begin position="185"/>
        <end position="204"/>
    </location>
</feature>
<evidence type="ECO:0000313" key="6">
    <source>
        <dbReference type="Proteomes" id="UP000186883"/>
    </source>
</evidence>
<dbReference type="AlphaFoldDB" id="A0A154MQX9"/>
<keyword evidence="2" id="KW-0812">Transmembrane</keyword>
<gene>
    <name evidence="4" type="ORF">ATP06_0235700</name>
    <name evidence="3" type="ORF">AVL48_26055</name>
</gene>
<evidence type="ECO:0000313" key="4">
    <source>
        <dbReference type="EMBL" id="OKA03454.1"/>
    </source>
</evidence>
<comment type="caution">
    <text evidence="3">The sequence shown here is derived from an EMBL/GenBank/DDBJ whole genome shotgun (WGS) entry which is preliminary data.</text>
</comment>